<dbReference type="InterPro" id="IPR016024">
    <property type="entry name" value="ARM-type_fold"/>
</dbReference>
<organism evidence="7 8">
    <name type="scientific">Streblomastix strix</name>
    <dbReference type="NCBI Taxonomy" id="222440"/>
    <lineage>
        <taxon>Eukaryota</taxon>
        <taxon>Metamonada</taxon>
        <taxon>Preaxostyla</taxon>
        <taxon>Oxymonadida</taxon>
        <taxon>Streblomastigidae</taxon>
        <taxon>Streblomastix</taxon>
    </lineage>
</organism>
<accession>A0A5J4WHH4</accession>
<dbReference type="InterPro" id="IPR000719">
    <property type="entry name" value="Prot_kinase_dom"/>
</dbReference>
<protein>
    <recommendedName>
        <fullName evidence="1">non-specific serine/threonine protein kinase</fullName>
        <ecNumber evidence="1">2.7.11.1</ecNumber>
    </recommendedName>
</protein>
<sequence>MELNLDFINEDLNILGTGLQGTTCLKQTKSGEQYAVKILRDTEEKHLKRAKDEVEKMMKFYSKFVAKCHGYFIKDQHFHIVMEYCCGGNIQQLVDVHREIGQTISDELFWRLTCEVGRALDYIHKQNTVHRDIKPDNILLTEDKHFKLIDFGHALIMKDGNKSAIALAGTQPFLCPEMIKSERYGIEADLWSFGVTLYFIGEQRLPFVAQNSKLLFDQILNGYPAPFEKIKDPLKQELIQGLLNKHPKLRWTTERILSIPQVQDVIDEEKDEQSFIDLDLLYREGGEIIDDIGIILKDSIQRVQQRKDRGSSPICQKSTNLYTKICKIINEIVEKEGKRSIVEIMKVGIIQGFLILFQCIPLGNILPDYVSTIQTLLNLMSKNDCLQLASQDAVQIFAQLMKHKSENVVLPIAKSIQIIISQTDSDENNDHPLKKKFEQDGTIELMYQAGIIDAIYLQIQLQMSISIAQLFHGKQLPDKMKITIISKLKEAINEENDLLEDAYEALNKLCGDIQNHQIIISVGIIEQSAQLTHSEKFQLYAPSLQLLSTLIESGGEEMQSRIIESISSDIIREKIQRDNLNLTNSILKLLAWVADSTLMRELQQRLDTIDNMQLEMRAKFANEKYIQEISELFRSIERTKQADLEWAELMICIIIGKILSDNSDGVSIIIEKTDFVQQLQDVIKNKTVNTLHSVFLIPLWHISDLASIQQLHNLSNQQIIQLLGQFLDNTDEAILYNSIFIIERFAKNGCIELEDGDPNLYLSILEKDETIKQLKQLFLKSPGLGNRDILSRSMLAIAWLLKATTLPDQISTELIQWLKQHIYEENNEFYIVNSLTALAGLAECEANHKQIVANNFLKDISKIVNNEGKTNKVALALAQLLLITSNIPENKQRAELIGVMAGVQRERDWKLVAKLVAIKEIEPLLLFASQHVQFHGELCKQLIMITNDDPVAVELILKTKIPIHLVELLQTITFTQIDDIHITALFNIIYLAKQEHKRILQSTQAMQVLQQVMMNPKTTEQEAERLEKVRTLSAISLVYLFDGVLSAKLIEVVIMHLKIGMNCRGDEDLMGKSFEAFSFLSKNIACIKIHN</sequence>
<evidence type="ECO:0000256" key="5">
    <source>
        <dbReference type="ARBA" id="ARBA00022840"/>
    </source>
</evidence>
<dbReference type="EMBL" id="SNRW01002071">
    <property type="protein sequence ID" value="KAA6394022.1"/>
    <property type="molecule type" value="Genomic_DNA"/>
</dbReference>
<evidence type="ECO:0000256" key="2">
    <source>
        <dbReference type="ARBA" id="ARBA00022679"/>
    </source>
</evidence>
<keyword evidence="3" id="KW-0547">Nucleotide-binding</keyword>
<comment type="caution">
    <text evidence="7">The sequence shown here is derived from an EMBL/GenBank/DDBJ whole genome shotgun (WGS) entry which is preliminary data.</text>
</comment>
<evidence type="ECO:0000256" key="1">
    <source>
        <dbReference type="ARBA" id="ARBA00012513"/>
    </source>
</evidence>
<keyword evidence="4 7" id="KW-0418">Kinase</keyword>
<dbReference type="AlphaFoldDB" id="A0A5J4WHH4"/>
<dbReference type="Gene3D" id="1.10.510.10">
    <property type="entry name" value="Transferase(Phosphotransferase) domain 1"/>
    <property type="match status" value="1"/>
</dbReference>
<proteinExistence type="predicted"/>
<evidence type="ECO:0000313" key="7">
    <source>
        <dbReference type="EMBL" id="KAA6394022.1"/>
    </source>
</evidence>
<dbReference type="PROSITE" id="PS50011">
    <property type="entry name" value="PROTEIN_KINASE_DOM"/>
    <property type="match status" value="1"/>
</dbReference>
<keyword evidence="5" id="KW-0067">ATP-binding</keyword>
<dbReference type="PANTHER" id="PTHR43671:SF13">
    <property type="entry name" value="SERINE_THREONINE-PROTEIN KINASE NEK2"/>
    <property type="match status" value="1"/>
</dbReference>
<dbReference type="SUPFAM" id="SSF48371">
    <property type="entry name" value="ARM repeat"/>
    <property type="match status" value="2"/>
</dbReference>
<dbReference type="Proteomes" id="UP000324800">
    <property type="component" value="Unassembled WGS sequence"/>
</dbReference>
<dbReference type="OrthoDB" id="68483at2759"/>
<dbReference type="InterPro" id="IPR050660">
    <property type="entry name" value="NEK_Ser/Thr_kinase"/>
</dbReference>
<dbReference type="GO" id="GO:0005524">
    <property type="term" value="F:ATP binding"/>
    <property type="evidence" value="ECO:0007669"/>
    <property type="project" value="UniProtKB-KW"/>
</dbReference>
<feature type="domain" description="Protein kinase" evidence="6">
    <location>
        <begin position="9"/>
        <end position="262"/>
    </location>
</feature>
<dbReference type="SMART" id="SM00220">
    <property type="entry name" value="S_TKc"/>
    <property type="match status" value="1"/>
</dbReference>
<dbReference type="PANTHER" id="PTHR43671">
    <property type="entry name" value="SERINE/THREONINE-PROTEIN KINASE NEK"/>
    <property type="match status" value="1"/>
</dbReference>
<name>A0A5J4WHH4_9EUKA</name>
<dbReference type="InterPro" id="IPR011009">
    <property type="entry name" value="Kinase-like_dom_sf"/>
</dbReference>
<dbReference type="GO" id="GO:0004674">
    <property type="term" value="F:protein serine/threonine kinase activity"/>
    <property type="evidence" value="ECO:0007669"/>
    <property type="project" value="UniProtKB-EC"/>
</dbReference>
<evidence type="ECO:0000256" key="4">
    <source>
        <dbReference type="ARBA" id="ARBA00022777"/>
    </source>
</evidence>
<reference evidence="7 8" key="1">
    <citation type="submission" date="2019-03" db="EMBL/GenBank/DDBJ databases">
        <title>Single cell metagenomics reveals metabolic interactions within the superorganism composed of flagellate Streblomastix strix and complex community of Bacteroidetes bacteria on its surface.</title>
        <authorList>
            <person name="Treitli S.C."/>
            <person name="Kolisko M."/>
            <person name="Husnik F."/>
            <person name="Keeling P."/>
            <person name="Hampl V."/>
        </authorList>
    </citation>
    <scope>NUCLEOTIDE SEQUENCE [LARGE SCALE GENOMIC DNA]</scope>
    <source>
        <strain evidence="7">ST1C</strain>
    </source>
</reference>
<dbReference type="Gene3D" id="1.25.10.10">
    <property type="entry name" value="Leucine-rich Repeat Variant"/>
    <property type="match status" value="2"/>
</dbReference>
<keyword evidence="2" id="KW-0808">Transferase</keyword>
<dbReference type="SUPFAM" id="SSF56112">
    <property type="entry name" value="Protein kinase-like (PK-like)"/>
    <property type="match status" value="1"/>
</dbReference>
<gene>
    <name evidence="7" type="ORF">EZS28_010450</name>
</gene>
<evidence type="ECO:0000313" key="8">
    <source>
        <dbReference type="Proteomes" id="UP000324800"/>
    </source>
</evidence>
<dbReference type="EC" id="2.7.11.1" evidence="1"/>
<dbReference type="InterPro" id="IPR011989">
    <property type="entry name" value="ARM-like"/>
</dbReference>
<evidence type="ECO:0000259" key="6">
    <source>
        <dbReference type="PROSITE" id="PS50011"/>
    </source>
</evidence>
<dbReference type="Pfam" id="PF00069">
    <property type="entry name" value="Pkinase"/>
    <property type="match status" value="1"/>
</dbReference>
<evidence type="ECO:0000256" key="3">
    <source>
        <dbReference type="ARBA" id="ARBA00022741"/>
    </source>
</evidence>